<protein>
    <submittedName>
        <fullName evidence="4">Synaptonemal complex protein</fullName>
    </submittedName>
</protein>
<evidence type="ECO:0000256" key="3">
    <source>
        <dbReference type="SAM" id="MobiDB-lite"/>
    </source>
</evidence>
<feature type="coiled-coil region" evidence="2">
    <location>
        <begin position="442"/>
        <end position="536"/>
    </location>
</feature>
<feature type="coiled-coil region" evidence="2">
    <location>
        <begin position="69"/>
        <end position="103"/>
    </location>
</feature>
<organism evidence="4 5">
    <name type="scientific">Zostera marina</name>
    <name type="common">Eelgrass</name>
    <dbReference type="NCBI Taxonomy" id="29655"/>
    <lineage>
        <taxon>Eukaryota</taxon>
        <taxon>Viridiplantae</taxon>
        <taxon>Streptophyta</taxon>
        <taxon>Embryophyta</taxon>
        <taxon>Tracheophyta</taxon>
        <taxon>Spermatophyta</taxon>
        <taxon>Magnoliopsida</taxon>
        <taxon>Liliopsida</taxon>
        <taxon>Zosteraceae</taxon>
        <taxon>Zostera</taxon>
    </lineage>
</organism>
<evidence type="ECO:0000313" key="5">
    <source>
        <dbReference type="Proteomes" id="UP000036987"/>
    </source>
</evidence>
<keyword evidence="1 2" id="KW-0175">Coiled coil</keyword>
<feature type="region of interest" description="Disordered" evidence="3">
    <location>
        <begin position="809"/>
        <end position="839"/>
    </location>
</feature>
<name>A0A0K9PFJ1_ZOSMR</name>
<evidence type="ECO:0000313" key="4">
    <source>
        <dbReference type="EMBL" id="KMZ67706.1"/>
    </source>
</evidence>
<feature type="coiled-coil region" evidence="2">
    <location>
        <begin position="681"/>
        <end position="712"/>
    </location>
</feature>
<comment type="caution">
    <text evidence="4">The sequence shown here is derived from an EMBL/GenBank/DDBJ whole genome shotgun (WGS) entry which is preliminary data.</text>
</comment>
<evidence type="ECO:0000256" key="2">
    <source>
        <dbReference type="SAM" id="Coils"/>
    </source>
</evidence>
<dbReference type="Proteomes" id="UP000036987">
    <property type="component" value="Unassembled WGS sequence"/>
</dbReference>
<dbReference type="EMBL" id="LFYR01000889">
    <property type="protein sequence ID" value="KMZ67706.1"/>
    <property type="molecule type" value="Genomic_DNA"/>
</dbReference>
<proteinExistence type="predicted"/>
<sequence length="879" mass="101173">MMQKAGFSSLKSFDGFKSLRSSFPVTESAKKLSATAARTSSEGSQGSFANLKLTAEKLVKEQASVKMDLELANSKLKKTVEQIHHLESKLQCANNENAKLKVKQQEDAKLWKGLDSKLSSTKTLCNQLTDTLQHLAGQTSEAEEDKKLFEEMLREKSKALDDLYSQINALSEKVGLAEESVKIGKQELQKIMQEKDETLQTLKAERSASECCIKEKDIVINQLKDTIEESKSRLKGINSEAQKFLQDLKVKENTCNSLESDLENLNNEKNVLQSINDECMKKLFTSNEKKMHLESAVHSLKSKAVELDKHSNTVSNNLDQLISFVNNHIRLSQQEKDLSMKRAKNKFDILQDQHLSIGKENEAFRIEIATLKNKIVELQKAHESAIKQHVHDFHLAEYKIQILESEAGDLVSRKSDLEMLVSTLEEKIKCLSDSSCVSENKMQELLLKISRLESENKDMDEKFHLTLTENIEKIENLQVAISEHKENITSLENQISELRCVSDEKEQANIKLIERNKMLEEKKAEAEAAFASSECNLVEVRKHYEFMLEGKQLELSKRLKEISLKNDLAINDIRKKYEIEKLEIVNAEKQKGSNLVMEIEKKRDERINKIEEEGRLKLESVKDEHAAKISQIQEEQNIKELRMKDYYKEEMDRIQHQAETELREKALSLKKEYDIQILSLRQQQEEELEKVQKELELQRAKEERQKTLLQLQWKVIDDKSQQNNLEVNSKKEYSFSSARRDANNNGKGSQFNRPEKRKKEIDISEIMRIPVANMLRKTERRGNPENVISVPKPRRKANEYEIYKSNGKTATKRRKTKGVMMSADSTEQKRVTRKTPIATGKDLSQVTKVFDAQQLSSNIGDLFREGSLNPYVDDPYAFD</sequence>
<feature type="region of interest" description="Disordered" evidence="3">
    <location>
        <begin position="727"/>
        <end position="759"/>
    </location>
</feature>
<dbReference type="PANTHER" id="PTHR23160:SF3">
    <property type="entry name" value="SYNAPTONEMAL COMPLEX PROTEIN 1-RELATED"/>
    <property type="match status" value="1"/>
</dbReference>
<dbReference type="PANTHER" id="PTHR23160">
    <property type="entry name" value="SYNAPTONEMAL COMPLEX PROTEIN-RELATED"/>
    <property type="match status" value="1"/>
</dbReference>
<evidence type="ECO:0000256" key="1">
    <source>
        <dbReference type="ARBA" id="ARBA00023054"/>
    </source>
</evidence>
<dbReference type="GO" id="GO:0007131">
    <property type="term" value="P:reciprocal meiotic recombination"/>
    <property type="evidence" value="ECO:0000318"/>
    <property type="project" value="GO_Central"/>
</dbReference>
<dbReference type="OMA" id="KKQYDIM"/>
<keyword evidence="5" id="KW-1185">Reference proteome</keyword>
<dbReference type="STRING" id="29655.A0A0K9PFJ1"/>
<reference evidence="5" key="1">
    <citation type="journal article" date="2016" name="Nature">
        <title>The genome of the seagrass Zostera marina reveals angiosperm adaptation to the sea.</title>
        <authorList>
            <person name="Olsen J.L."/>
            <person name="Rouze P."/>
            <person name="Verhelst B."/>
            <person name="Lin Y.-C."/>
            <person name="Bayer T."/>
            <person name="Collen J."/>
            <person name="Dattolo E."/>
            <person name="De Paoli E."/>
            <person name="Dittami S."/>
            <person name="Maumus F."/>
            <person name="Michel G."/>
            <person name="Kersting A."/>
            <person name="Lauritano C."/>
            <person name="Lohaus R."/>
            <person name="Toepel M."/>
            <person name="Tonon T."/>
            <person name="Vanneste K."/>
            <person name="Amirebrahimi M."/>
            <person name="Brakel J."/>
            <person name="Bostroem C."/>
            <person name="Chovatia M."/>
            <person name="Grimwood J."/>
            <person name="Jenkins J.W."/>
            <person name="Jueterbock A."/>
            <person name="Mraz A."/>
            <person name="Stam W.T."/>
            <person name="Tice H."/>
            <person name="Bornberg-Bauer E."/>
            <person name="Green P.J."/>
            <person name="Pearson G.A."/>
            <person name="Procaccini G."/>
            <person name="Duarte C.M."/>
            <person name="Schmutz J."/>
            <person name="Reusch T.B.H."/>
            <person name="Van de Peer Y."/>
        </authorList>
    </citation>
    <scope>NUCLEOTIDE SEQUENCE [LARGE SCALE GENOMIC DNA]</scope>
    <source>
        <strain evidence="5">cv. Finnish</strain>
    </source>
</reference>
<feature type="compositionally biased region" description="Polar residues" evidence="3">
    <location>
        <begin position="743"/>
        <end position="752"/>
    </location>
</feature>
<feature type="coiled-coil region" evidence="2">
    <location>
        <begin position="153"/>
        <end position="282"/>
    </location>
</feature>
<feature type="coiled-coil region" evidence="2">
    <location>
        <begin position="361"/>
        <end position="388"/>
    </location>
</feature>
<accession>A0A0K9PFJ1</accession>
<feature type="compositionally biased region" description="Basic and acidic residues" evidence="3">
    <location>
        <begin position="728"/>
        <end position="742"/>
    </location>
</feature>
<dbReference type="AlphaFoldDB" id="A0A0K9PFJ1"/>
<gene>
    <name evidence="4" type="ORF">ZOSMA_25G00950</name>
</gene>
<dbReference type="OrthoDB" id="783434at2759"/>